<dbReference type="InterPro" id="IPR024185">
    <property type="entry name" value="FTHF_cligase-like_sf"/>
</dbReference>
<dbReference type="GO" id="GO:0030272">
    <property type="term" value="F:5-formyltetrahydrofolate cyclo-ligase activity"/>
    <property type="evidence" value="ECO:0007669"/>
    <property type="project" value="UniProtKB-EC"/>
</dbReference>
<dbReference type="NCBIfam" id="TIGR02727">
    <property type="entry name" value="MTHFS_bact"/>
    <property type="match status" value="1"/>
</dbReference>
<comment type="similarity">
    <text evidence="1 5">Belongs to the 5-formyltetrahydrofolate cyclo-ligase family.</text>
</comment>
<dbReference type="InterPro" id="IPR037171">
    <property type="entry name" value="NagB/RpiA_transferase-like"/>
</dbReference>
<dbReference type="AlphaFoldDB" id="A0A136WDN6"/>
<dbReference type="PIRSF" id="PIRSF006806">
    <property type="entry name" value="FTHF_cligase"/>
    <property type="match status" value="1"/>
</dbReference>
<protein>
    <recommendedName>
        <fullName evidence="5">5-formyltetrahydrofolate cyclo-ligase</fullName>
        <ecNumber evidence="5">6.3.3.2</ecNumber>
    </recommendedName>
</protein>
<dbReference type="GO" id="GO:0035999">
    <property type="term" value="P:tetrahydrofolate interconversion"/>
    <property type="evidence" value="ECO:0007669"/>
    <property type="project" value="TreeGrafter"/>
</dbReference>
<evidence type="ECO:0000256" key="1">
    <source>
        <dbReference type="ARBA" id="ARBA00010638"/>
    </source>
</evidence>
<dbReference type="PATRIC" id="fig|36847.3.peg.2330"/>
<keyword evidence="7" id="KW-1185">Reference proteome</keyword>
<comment type="caution">
    <text evidence="6">The sequence shown here is derived from an EMBL/GenBank/DDBJ whole genome shotgun (WGS) entry which is preliminary data.</text>
</comment>
<organism evidence="6 7">
    <name type="scientific">Anaerotignum neopropionicum</name>
    <dbReference type="NCBI Taxonomy" id="36847"/>
    <lineage>
        <taxon>Bacteria</taxon>
        <taxon>Bacillati</taxon>
        <taxon>Bacillota</taxon>
        <taxon>Clostridia</taxon>
        <taxon>Lachnospirales</taxon>
        <taxon>Anaerotignaceae</taxon>
        <taxon>Anaerotignum</taxon>
    </lineage>
</organism>
<dbReference type="EC" id="6.3.3.2" evidence="5"/>
<gene>
    <name evidence="6" type="ORF">CLNEO_19800</name>
</gene>
<dbReference type="Proteomes" id="UP000070539">
    <property type="component" value="Unassembled WGS sequence"/>
</dbReference>
<name>A0A136WDN6_9FIRM</name>
<evidence type="ECO:0000256" key="4">
    <source>
        <dbReference type="PIRSR" id="PIRSR006806-1"/>
    </source>
</evidence>
<comment type="cofactor">
    <cofactor evidence="5">
        <name>Mg(2+)</name>
        <dbReference type="ChEBI" id="CHEBI:18420"/>
    </cofactor>
</comment>
<dbReference type="Gene3D" id="3.40.50.10420">
    <property type="entry name" value="NagB/RpiA/CoA transferase-like"/>
    <property type="match status" value="1"/>
</dbReference>
<keyword evidence="6" id="KW-0436">Ligase</keyword>
<evidence type="ECO:0000256" key="2">
    <source>
        <dbReference type="ARBA" id="ARBA00022741"/>
    </source>
</evidence>
<feature type="binding site" evidence="4">
    <location>
        <position position="53"/>
    </location>
    <ligand>
        <name>substrate</name>
    </ligand>
</feature>
<dbReference type="OrthoDB" id="9801938at2"/>
<evidence type="ECO:0000256" key="3">
    <source>
        <dbReference type="ARBA" id="ARBA00022840"/>
    </source>
</evidence>
<dbReference type="STRING" id="36847.CLNEO_19800"/>
<dbReference type="GO" id="GO:0009396">
    <property type="term" value="P:folic acid-containing compound biosynthetic process"/>
    <property type="evidence" value="ECO:0007669"/>
    <property type="project" value="TreeGrafter"/>
</dbReference>
<dbReference type="InterPro" id="IPR002698">
    <property type="entry name" value="FTHF_cligase"/>
</dbReference>
<feature type="binding site" evidence="4">
    <location>
        <position position="48"/>
    </location>
    <ligand>
        <name>substrate</name>
    </ligand>
</feature>
<keyword evidence="2 4" id="KW-0547">Nucleotide-binding</keyword>
<evidence type="ECO:0000256" key="5">
    <source>
        <dbReference type="RuleBase" id="RU361279"/>
    </source>
</evidence>
<comment type="catalytic activity">
    <reaction evidence="5">
        <text>(6S)-5-formyl-5,6,7,8-tetrahydrofolate + ATP = (6R)-5,10-methenyltetrahydrofolate + ADP + phosphate</text>
        <dbReference type="Rhea" id="RHEA:10488"/>
        <dbReference type="ChEBI" id="CHEBI:30616"/>
        <dbReference type="ChEBI" id="CHEBI:43474"/>
        <dbReference type="ChEBI" id="CHEBI:57455"/>
        <dbReference type="ChEBI" id="CHEBI:57457"/>
        <dbReference type="ChEBI" id="CHEBI:456216"/>
        <dbReference type="EC" id="6.3.3.2"/>
    </reaction>
</comment>
<feature type="binding site" evidence="4">
    <location>
        <begin position="2"/>
        <end position="6"/>
    </location>
    <ligand>
        <name>ATP</name>
        <dbReference type="ChEBI" id="CHEBI:30616"/>
    </ligand>
</feature>
<keyword evidence="5" id="KW-0460">Magnesium</keyword>
<dbReference type="Pfam" id="PF01812">
    <property type="entry name" value="5-FTHF_cyc-lig"/>
    <property type="match status" value="1"/>
</dbReference>
<feature type="binding site" evidence="4">
    <location>
        <begin position="131"/>
        <end position="139"/>
    </location>
    <ligand>
        <name>ATP</name>
        <dbReference type="ChEBI" id="CHEBI:30616"/>
    </ligand>
</feature>
<dbReference type="RefSeq" id="WP_066088230.1">
    <property type="nucleotide sequence ID" value="NZ_LRVM01000006.1"/>
</dbReference>
<keyword evidence="3 4" id="KW-0067">ATP-binding</keyword>
<evidence type="ECO:0000313" key="7">
    <source>
        <dbReference type="Proteomes" id="UP000070539"/>
    </source>
</evidence>
<dbReference type="SUPFAM" id="SSF100950">
    <property type="entry name" value="NagB/RpiA/CoA transferase-like"/>
    <property type="match status" value="1"/>
</dbReference>
<evidence type="ECO:0000313" key="6">
    <source>
        <dbReference type="EMBL" id="KXL52571.1"/>
    </source>
</evidence>
<dbReference type="GO" id="GO:0046872">
    <property type="term" value="F:metal ion binding"/>
    <property type="evidence" value="ECO:0007669"/>
    <property type="project" value="UniProtKB-KW"/>
</dbReference>
<proteinExistence type="inferred from homology"/>
<dbReference type="GO" id="GO:0005524">
    <property type="term" value="F:ATP binding"/>
    <property type="evidence" value="ECO:0007669"/>
    <property type="project" value="UniProtKB-KW"/>
</dbReference>
<dbReference type="PANTHER" id="PTHR23407">
    <property type="entry name" value="ATPASE INHIBITOR/5-FORMYLTETRAHYDROFOLATE CYCLO-LIGASE"/>
    <property type="match status" value="1"/>
</dbReference>
<sequence>MKNMLRQKILQKRKEMTVEERERKSNKIIDTLCNSESYQKADVVFTYIGMEAEVNTYPLIERAWKDGKKVAVPIAKIKGEMYFVPISSFLELKKSRFGVMEPPKSKNQEILPQKTDFFLVPGSVFDQKGNRYGYGGGYYDRYFQQYLNIYKIAAAFSFQVMEFDLQVETFDIPVDCIVTEKGVIGGSNDEYFD</sequence>
<accession>A0A136WDN6</accession>
<reference evidence="6 7" key="1">
    <citation type="submission" date="2016-01" db="EMBL/GenBank/DDBJ databases">
        <title>Genome sequence of Clostridium neopropionicum X4, DSM-3847.</title>
        <authorList>
            <person name="Poehlein A."/>
            <person name="Beck M.H."/>
            <person name="Bengelsdorf F.R."/>
            <person name="Daniel R."/>
            <person name="Duerre P."/>
        </authorList>
    </citation>
    <scope>NUCLEOTIDE SEQUENCE [LARGE SCALE GENOMIC DNA]</scope>
    <source>
        <strain evidence="6 7">DSM-3847</strain>
    </source>
</reference>
<keyword evidence="5" id="KW-0479">Metal-binding</keyword>
<dbReference type="EMBL" id="LRVM01000006">
    <property type="protein sequence ID" value="KXL52571.1"/>
    <property type="molecule type" value="Genomic_DNA"/>
</dbReference>
<dbReference type="PANTHER" id="PTHR23407:SF1">
    <property type="entry name" value="5-FORMYLTETRAHYDROFOLATE CYCLO-LIGASE"/>
    <property type="match status" value="1"/>
</dbReference>